<accession>G7L051</accession>
<dbReference type="AlphaFoldDB" id="G7L051"/>
<dbReference type="Proteomes" id="UP000002051">
    <property type="component" value="Unassembled WGS sequence"/>
</dbReference>
<evidence type="ECO:0000256" key="5">
    <source>
        <dbReference type="ARBA" id="ARBA00023136"/>
    </source>
</evidence>
<organism evidence="9 11">
    <name type="scientific">Medicago truncatula</name>
    <name type="common">Barrel medic</name>
    <name type="synonym">Medicago tribuloides</name>
    <dbReference type="NCBI Taxonomy" id="3880"/>
    <lineage>
        <taxon>Eukaryota</taxon>
        <taxon>Viridiplantae</taxon>
        <taxon>Streptophyta</taxon>
        <taxon>Embryophyta</taxon>
        <taxon>Tracheophyta</taxon>
        <taxon>Spermatophyta</taxon>
        <taxon>Magnoliopsida</taxon>
        <taxon>eudicotyledons</taxon>
        <taxon>Gunneridae</taxon>
        <taxon>Pentapetalae</taxon>
        <taxon>rosids</taxon>
        <taxon>fabids</taxon>
        <taxon>Fabales</taxon>
        <taxon>Fabaceae</taxon>
        <taxon>Papilionoideae</taxon>
        <taxon>50 kb inversion clade</taxon>
        <taxon>NPAAA clade</taxon>
        <taxon>Hologalegina</taxon>
        <taxon>IRL clade</taxon>
        <taxon>Trifolieae</taxon>
        <taxon>Medicago</taxon>
    </lineage>
</organism>
<reference evidence="9 11" key="2">
    <citation type="journal article" date="2014" name="BMC Genomics">
        <title>An improved genome release (version Mt4.0) for the model legume Medicago truncatula.</title>
        <authorList>
            <person name="Tang H."/>
            <person name="Krishnakumar V."/>
            <person name="Bidwell S."/>
            <person name="Rosen B."/>
            <person name="Chan A."/>
            <person name="Zhou S."/>
            <person name="Gentzbittel L."/>
            <person name="Childs K.L."/>
            <person name="Yandell M."/>
            <person name="Gundlach H."/>
            <person name="Mayer K.F."/>
            <person name="Schwartz D.C."/>
            <person name="Town C.D."/>
        </authorList>
    </citation>
    <scope>GENOME REANNOTATION</scope>
    <source>
        <strain evidence="10 11">cv. Jemalong A17</strain>
    </source>
</reference>
<dbReference type="PANTHER" id="PTHR32467:SF142">
    <property type="entry name" value="FLORAL HOMEOTIC PROTEIN APETALA 2"/>
    <property type="match status" value="1"/>
</dbReference>
<evidence type="ECO:0000313" key="11">
    <source>
        <dbReference type="Proteomes" id="UP000002051"/>
    </source>
</evidence>
<evidence type="ECO:0000313" key="10">
    <source>
        <dbReference type="EnsemblPlants" id="AES79080"/>
    </source>
</evidence>
<evidence type="ECO:0000256" key="7">
    <source>
        <dbReference type="SAM" id="MobiDB-lite"/>
    </source>
</evidence>
<evidence type="ECO:0000256" key="3">
    <source>
        <dbReference type="ARBA" id="ARBA00022692"/>
    </source>
</evidence>
<dbReference type="STRING" id="3880.G7L051"/>
<comment type="subcellular location">
    <subcellularLocation>
        <location evidence="1">Membrane</location>
        <topology evidence="1">Multi-pass membrane protein</topology>
    </subcellularLocation>
</comment>
<proteinExistence type="inferred from homology"/>
<evidence type="ECO:0000256" key="8">
    <source>
        <dbReference type="SAM" id="Phobius"/>
    </source>
</evidence>
<gene>
    <name evidence="9" type="ordered locus">MTR_7g055620</name>
</gene>
<dbReference type="HOGENOM" id="CLU_730309_0_0_1"/>
<reference evidence="10" key="3">
    <citation type="submission" date="2015-04" db="UniProtKB">
        <authorList>
            <consortium name="EnsemblPlants"/>
        </authorList>
    </citation>
    <scope>IDENTIFICATION</scope>
    <source>
        <strain evidence="10">cv. Jemalong A17</strain>
    </source>
</reference>
<dbReference type="EnsemblPlants" id="AES79080">
    <property type="protein sequence ID" value="AES79080"/>
    <property type="gene ID" value="MTR_7g055620"/>
</dbReference>
<evidence type="ECO:0000256" key="4">
    <source>
        <dbReference type="ARBA" id="ARBA00022989"/>
    </source>
</evidence>
<accession>A0A0C3W631</accession>
<evidence type="ECO:0000256" key="1">
    <source>
        <dbReference type="ARBA" id="ARBA00004141"/>
    </source>
</evidence>
<reference evidence="9 11" key="1">
    <citation type="journal article" date="2011" name="Nature">
        <title>The Medicago genome provides insight into the evolution of rhizobial symbioses.</title>
        <authorList>
            <person name="Young N.D."/>
            <person name="Debelle F."/>
            <person name="Oldroyd G.E."/>
            <person name="Geurts R."/>
            <person name="Cannon S.B."/>
            <person name="Udvardi M.K."/>
            <person name="Benedito V.A."/>
            <person name="Mayer K.F."/>
            <person name="Gouzy J."/>
            <person name="Schoof H."/>
            <person name="Van de Peer Y."/>
            <person name="Proost S."/>
            <person name="Cook D.R."/>
            <person name="Meyers B.C."/>
            <person name="Spannagl M."/>
            <person name="Cheung F."/>
            <person name="De Mita S."/>
            <person name="Krishnakumar V."/>
            <person name="Gundlach H."/>
            <person name="Zhou S."/>
            <person name="Mudge J."/>
            <person name="Bharti A.K."/>
            <person name="Murray J.D."/>
            <person name="Naoumkina M.A."/>
            <person name="Rosen B."/>
            <person name="Silverstein K.A."/>
            <person name="Tang H."/>
            <person name="Rombauts S."/>
            <person name="Zhao P.X."/>
            <person name="Zhou P."/>
            <person name="Barbe V."/>
            <person name="Bardou P."/>
            <person name="Bechner M."/>
            <person name="Bellec A."/>
            <person name="Berger A."/>
            <person name="Berges H."/>
            <person name="Bidwell S."/>
            <person name="Bisseling T."/>
            <person name="Choisne N."/>
            <person name="Couloux A."/>
            <person name="Denny R."/>
            <person name="Deshpande S."/>
            <person name="Dai X."/>
            <person name="Doyle J.J."/>
            <person name="Dudez A.M."/>
            <person name="Farmer A.D."/>
            <person name="Fouteau S."/>
            <person name="Franken C."/>
            <person name="Gibelin C."/>
            <person name="Gish J."/>
            <person name="Goldstein S."/>
            <person name="Gonzalez A.J."/>
            <person name="Green P.J."/>
            <person name="Hallab A."/>
            <person name="Hartog M."/>
            <person name="Hua A."/>
            <person name="Humphray S.J."/>
            <person name="Jeong D.H."/>
            <person name="Jing Y."/>
            <person name="Jocker A."/>
            <person name="Kenton S.M."/>
            <person name="Kim D.J."/>
            <person name="Klee K."/>
            <person name="Lai H."/>
            <person name="Lang C."/>
            <person name="Lin S."/>
            <person name="Macmil S.L."/>
            <person name="Magdelenat G."/>
            <person name="Matthews L."/>
            <person name="McCorrison J."/>
            <person name="Monaghan E.L."/>
            <person name="Mun J.H."/>
            <person name="Najar F.Z."/>
            <person name="Nicholson C."/>
            <person name="Noirot C."/>
            <person name="O'Bleness M."/>
            <person name="Paule C.R."/>
            <person name="Poulain J."/>
            <person name="Prion F."/>
            <person name="Qin B."/>
            <person name="Qu C."/>
            <person name="Retzel E.F."/>
            <person name="Riddle C."/>
            <person name="Sallet E."/>
            <person name="Samain S."/>
            <person name="Samson N."/>
            <person name="Sanders I."/>
            <person name="Saurat O."/>
            <person name="Scarpelli C."/>
            <person name="Schiex T."/>
            <person name="Segurens B."/>
            <person name="Severin A.J."/>
            <person name="Sherrier D.J."/>
            <person name="Shi R."/>
            <person name="Sims S."/>
            <person name="Singer S.R."/>
            <person name="Sinharoy S."/>
            <person name="Sterck L."/>
            <person name="Viollet A."/>
            <person name="Wang B.B."/>
            <person name="Wang K."/>
            <person name="Wang M."/>
            <person name="Wang X."/>
            <person name="Warfsmann J."/>
            <person name="Weissenbach J."/>
            <person name="White D.D."/>
            <person name="White J.D."/>
            <person name="Wiley G.B."/>
            <person name="Wincker P."/>
            <person name="Xing Y."/>
            <person name="Yang L."/>
            <person name="Yao Z."/>
            <person name="Ying F."/>
            <person name="Zhai J."/>
            <person name="Zhou L."/>
            <person name="Zuber A."/>
            <person name="Denarie J."/>
            <person name="Dixon R.A."/>
            <person name="May G.D."/>
            <person name="Schwartz D.C."/>
            <person name="Rogers J."/>
            <person name="Quetier F."/>
            <person name="Town C.D."/>
            <person name="Roe B.A."/>
        </authorList>
    </citation>
    <scope>NUCLEOTIDE SEQUENCE [LARGE SCALE GENOMIC DNA]</scope>
    <source>
        <strain evidence="9">A17</strain>
        <strain evidence="10 11">cv. Jemalong A17</strain>
    </source>
</reference>
<sequence length="379" mass="41112">MQVVAEFVHVLRRQSTGFPRGSSKYRGVTLHKCGRWEARMGQFLGKKMIKQQLNAMAKRLTPILIPAYMIMNLILGTAATKGVAEKRKGRRGLGSVIGSSAAGCVCAFLTIFGVGGAAFSQLWRLGFVASFCTRLSDTVSSEIGKAYEKTTAEPHIVSWWRSTFEMFAAEKLDRFKKQQEKCQSTLLRIASSKVGSRKPNTPVVAANASSNGRNSKTAPVGAQMKRVIDLVLETRQAFIPEQINEALEYDGQRFSYKVSFTDGSTYVVLLPLLEGDFRAALQGNEIEICVESGCPDVEEFDGTHLVFIGAGSDPYEVITNAVKTVESGMMRCGTPMGKENAVAALLELCRSGGSAATERVVKAPAIAGLLQTLLFTGTK</sequence>
<dbReference type="EMBL" id="CM001223">
    <property type="protein sequence ID" value="AES79080.2"/>
    <property type="molecule type" value="Genomic_DNA"/>
</dbReference>
<keyword evidence="3 8" id="KW-0812">Transmembrane</keyword>
<dbReference type="InterPro" id="IPR008811">
    <property type="entry name" value="Glycosyl_hydrolases_36"/>
</dbReference>
<feature type="region of interest" description="Disordered" evidence="7">
    <location>
        <begin position="198"/>
        <end position="217"/>
    </location>
</feature>
<feature type="transmembrane region" description="Helical" evidence="8">
    <location>
        <begin position="63"/>
        <end position="84"/>
    </location>
</feature>
<keyword evidence="4 8" id="KW-1133">Transmembrane helix</keyword>
<comment type="similarity">
    <text evidence="2">Belongs to the TMEM19 family.</text>
</comment>
<feature type="compositionally biased region" description="Polar residues" evidence="7">
    <location>
        <begin position="207"/>
        <end position="217"/>
    </location>
</feature>
<feature type="transmembrane region" description="Helical" evidence="8">
    <location>
        <begin position="96"/>
        <end position="123"/>
    </location>
</feature>
<evidence type="ECO:0000313" key="9">
    <source>
        <dbReference type="EMBL" id="AES79080.2"/>
    </source>
</evidence>
<dbReference type="GO" id="GO:0016020">
    <property type="term" value="C:membrane"/>
    <property type="evidence" value="ECO:0007669"/>
    <property type="project" value="UniProtKB-SubCell"/>
</dbReference>
<evidence type="ECO:0000256" key="6">
    <source>
        <dbReference type="ARBA" id="ARBA00023277"/>
    </source>
</evidence>
<evidence type="ECO:0000256" key="2">
    <source>
        <dbReference type="ARBA" id="ARBA00009012"/>
    </source>
</evidence>
<dbReference type="PANTHER" id="PTHR32467">
    <property type="entry name" value="AP2-LIKE ETHYLENE-RESPONSIVE TRANSCRIPTION FACTOR"/>
    <property type="match status" value="1"/>
</dbReference>
<name>G7L051_MEDTR</name>
<keyword evidence="5 8" id="KW-0472">Membrane</keyword>
<dbReference type="Pfam" id="PF01940">
    <property type="entry name" value="DUF92"/>
    <property type="match status" value="1"/>
</dbReference>
<keyword evidence="6" id="KW-0119">Carbohydrate metabolism</keyword>
<keyword evidence="11" id="KW-1185">Reference proteome</keyword>
<protein>
    <submittedName>
        <fullName evidence="9">Raffinose synthase or seed inhibition protein Sip1</fullName>
    </submittedName>
</protein>
<dbReference type="Pfam" id="PF05691">
    <property type="entry name" value="Raffinose_syn"/>
    <property type="match status" value="1"/>
</dbReference>
<dbReference type="InterPro" id="IPR002794">
    <property type="entry name" value="DUF92_TMEM19"/>
</dbReference>